<feature type="region of interest" description="Disordered" evidence="6">
    <location>
        <begin position="119"/>
        <end position="144"/>
    </location>
</feature>
<feature type="compositionally biased region" description="Polar residues" evidence="6">
    <location>
        <begin position="124"/>
        <end position="136"/>
    </location>
</feature>
<reference evidence="8" key="1">
    <citation type="journal article" date="2014" name="Genome Announc.">
        <title>Draft genome sequence of Rhodosporidium toruloides CECT1137, an oleaginous yeast of biotechnological interest.</title>
        <authorList>
            <person name="Morin N."/>
            <person name="Calcas X."/>
            <person name="Devillers H."/>
            <person name="Durrens P."/>
            <person name="Sherman D.J."/>
            <person name="Nicaud J.-M."/>
            <person name="Neuveglise C."/>
        </authorList>
    </citation>
    <scope>NUCLEOTIDE SEQUENCE</scope>
    <source>
        <strain evidence="8">CECT1137</strain>
    </source>
</reference>
<dbReference type="InterPro" id="IPR036390">
    <property type="entry name" value="WH_DNA-bd_sf"/>
</dbReference>
<feature type="compositionally biased region" description="Pro residues" evidence="6">
    <location>
        <begin position="476"/>
        <end position="486"/>
    </location>
</feature>
<dbReference type="SMART" id="SM00415">
    <property type="entry name" value="HSF"/>
    <property type="match status" value="1"/>
</dbReference>
<protein>
    <submittedName>
        <fullName evidence="8">RHTO0S05e02300g1_1</fullName>
    </submittedName>
</protein>
<dbReference type="SUPFAM" id="SSF46785">
    <property type="entry name" value="Winged helix' DNA-binding domain"/>
    <property type="match status" value="1"/>
</dbReference>
<dbReference type="GO" id="GO:0005634">
    <property type="term" value="C:nucleus"/>
    <property type="evidence" value="ECO:0007669"/>
    <property type="project" value="UniProtKB-SubCell"/>
</dbReference>
<dbReference type="GO" id="GO:0043565">
    <property type="term" value="F:sequence-specific DNA binding"/>
    <property type="evidence" value="ECO:0007669"/>
    <property type="project" value="InterPro"/>
</dbReference>
<feature type="compositionally biased region" description="Gly residues" evidence="6">
    <location>
        <begin position="515"/>
        <end position="541"/>
    </location>
</feature>
<evidence type="ECO:0000256" key="3">
    <source>
        <dbReference type="ARBA" id="ARBA00023125"/>
    </source>
</evidence>
<dbReference type="OrthoDB" id="2529739at2759"/>
<dbReference type="PANTHER" id="PTHR10015">
    <property type="entry name" value="HEAT SHOCK TRANSCRIPTION FACTOR"/>
    <property type="match status" value="1"/>
</dbReference>
<evidence type="ECO:0000256" key="6">
    <source>
        <dbReference type="SAM" id="MobiDB-lite"/>
    </source>
</evidence>
<feature type="compositionally biased region" description="Low complexity" evidence="6">
    <location>
        <begin position="346"/>
        <end position="365"/>
    </location>
</feature>
<feature type="compositionally biased region" description="Pro residues" evidence="6">
    <location>
        <begin position="300"/>
        <end position="312"/>
    </location>
</feature>
<comment type="subcellular location">
    <subcellularLocation>
        <location evidence="1">Nucleus</location>
    </subcellularLocation>
</comment>
<dbReference type="GO" id="GO:0003700">
    <property type="term" value="F:DNA-binding transcription factor activity"/>
    <property type="evidence" value="ECO:0007669"/>
    <property type="project" value="InterPro"/>
</dbReference>
<dbReference type="EMBL" id="LK052940">
    <property type="protein sequence ID" value="CDR40361.1"/>
    <property type="molecule type" value="Genomic_DNA"/>
</dbReference>
<keyword evidence="4" id="KW-0539">Nucleus</keyword>
<evidence type="ECO:0000256" key="4">
    <source>
        <dbReference type="ARBA" id="ARBA00023242"/>
    </source>
</evidence>
<evidence type="ECO:0000313" key="8">
    <source>
        <dbReference type="EMBL" id="CDR40361.1"/>
    </source>
</evidence>
<dbReference type="Pfam" id="PF00447">
    <property type="entry name" value="HSF_DNA-bind"/>
    <property type="match status" value="1"/>
</dbReference>
<dbReference type="InterPro" id="IPR036388">
    <property type="entry name" value="WH-like_DNA-bd_sf"/>
</dbReference>
<feature type="compositionally biased region" description="Low complexity" evidence="6">
    <location>
        <begin position="492"/>
        <end position="502"/>
    </location>
</feature>
<evidence type="ECO:0000256" key="5">
    <source>
        <dbReference type="RuleBase" id="RU004020"/>
    </source>
</evidence>
<proteinExistence type="inferred from homology"/>
<dbReference type="Gene3D" id="1.10.10.10">
    <property type="entry name" value="Winged helix-like DNA-binding domain superfamily/Winged helix DNA-binding domain"/>
    <property type="match status" value="1"/>
</dbReference>
<accession>A0A061AS06</accession>
<sequence>MSAAEPVQTPKVKRSQFIDKLHDLLENPHDPDSLRWSPDGAAFEITTHEAKARAALSPKWDFRSLSSFIRQLSYYNFKRLSDRRRSSERRSSTTSYIVFHHPSGFFIRGDKSRLDGIIRKTRPKTQQSRRQSIASNLSTDDSLSSAPAAAAWSTGVGEAAQAGPSALPSPSSPFSYTPVPGLAKSYQGPPATNDPAWRPYHASGWPPAASHSPFVQQQQMYSVAPMPGSLPPMGFDPTLPPLDQQHALRRSSLSEFKISPEPKVHDLQTNAHGQAYLPNVAQMPPHQPPPHATFAFPAQPFPPNPAYHPHAPPYDAYASHLPTDSHPHSPYPSGLPFSFDPTQPRGSGSSYGTGTSFSSRSSGQSLVPPPPVHPHPHAQRLSIAGGAVPSPPYSYSSADAEEDGSVPPQGQGSYPPSRQGEYPPQQAQVDYRRESVHDPSSIDPHQPLDQHPQAHHQLPPLPLQPHQTHQFNPSPAAIPPPPPPPQAETGGPQLLHPQPQHQALVDVEWRHDGDGGGGGADLAGQFGGWAAGGGAAGGGKEGGPEGEEVA</sequence>
<evidence type="ECO:0000256" key="1">
    <source>
        <dbReference type="ARBA" id="ARBA00004123"/>
    </source>
</evidence>
<dbReference type="AlphaFoldDB" id="A0A061AS06"/>
<organism evidence="8">
    <name type="scientific">Rhodotorula toruloides</name>
    <name type="common">Yeast</name>
    <name type="synonym">Rhodosporidium toruloides</name>
    <dbReference type="NCBI Taxonomy" id="5286"/>
    <lineage>
        <taxon>Eukaryota</taxon>
        <taxon>Fungi</taxon>
        <taxon>Dikarya</taxon>
        <taxon>Basidiomycota</taxon>
        <taxon>Pucciniomycotina</taxon>
        <taxon>Microbotryomycetes</taxon>
        <taxon>Sporidiobolales</taxon>
        <taxon>Sporidiobolaceae</taxon>
        <taxon>Rhodotorula</taxon>
    </lineage>
</organism>
<feature type="domain" description="HSF-type DNA-binding" evidence="7">
    <location>
        <begin position="13"/>
        <end position="120"/>
    </location>
</feature>
<evidence type="ECO:0000256" key="2">
    <source>
        <dbReference type="ARBA" id="ARBA00006403"/>
    </source>
</evidence>
<keyword evidence="3" id="KW-0238">DNA-binding</keyword>
<dbReference type="PANTHER" id="PTHR10015:SF427">
    <property type="entry name" value="HEAT SHOCK FACTOR PROTEIN"/>
    <property type="match status" value="1"/>
</dbReference>
<dbReference type="InterPro" id="IPR000232">
    <property type="entry name" value="HSF_DNA-bd"/>
</dbReference>
<feature type="compositionally biased region" description="Low complexity" evidence="6">
    <location>
        <begin position="444"/>
        <end position="475"/>
    </location>
</feature>
<feature type="region of interest" description="Disordered" evidence="6">
    <location>
        <begin position="300"/>
        <end position="550"/>
    </location>
</feature>
<evidence type="ECO:0000259" key="7">
    <source>
        <dbReference type="SMART" id="SM00415"/>
    </source>
</evidence>
<comment type="similarity">
    <text evidence="2 5">Belongs to the HSF family.</text>
</comment>
<name>A0A061AS06_RHOTO</name>
<gene>
    <name evidence="8" type="ORF">RHTO0S_05e02300g</name>
</gene>